<evidence type="ECO:0008006" key="7">
    <source>
        <dbReference type="Google" id="ProtNLM"/>
    </source>
</evidence>
<dbReference type="PANTHER" id="PTHR12526">
    <property type="entry name" value="GLYCOSYLTRANSFERASE"/>
    <property type="match status" value="1"/>
</dbReference>
<evidence type="ECO:0000313" key="5">
    <source>
        <dbReference type="EMBL" id="KST63322.1"/>
    </source>
</evidence>
<dbReference type="RefSeq" id="WP_027838834.1">
    <property type="nucleotide sequence ID" value="NZ_LMTZ01000140.1"/>
</dbReference>
<dbReference type="Proteomes" id="UP000053372">
    <property type="component" value="Unassembled WGS sequence"/>
</dbReference>
<keyword evidence="1" id="KW-0328">Glycosyltransferase</keyword>
<keyword evidence="6" id="KW-1185">Reference proteome</keyword>
<protein>
    <recommendedName>
        <fullName evidence="7">Glycosyl transferase group 1</fullName>
    </recommendedName>
</protein>
<gene>
    <name evidence="5" type="ORF">BC008_39250</name>
</gene>
<organism evidence="5 6">
    <name type="scientific">Mastigocoleus testarum BC008</name>
    <dbReference type="NCBI Taxonomy" id="371196"/>
    <lineage>
        <taxon>Bacteria</taxon>
        <taxon>Bacillati</taxon>
        <taxon>Cyanobacteriota</taxon>
        <taxon>Cyanophyceae</taxon>
        <taxon>Nostocales</taxon>
        <taxon>Hapalosiphonaceae</taxon>
        <taxon>Mastigocoleus</taxon>
    </lineage>
</organism>
<dbReference type="CDD" id="cd03801">
    <property type="entry name" value="GT4_PimA-like"/>
    <property type="match status" value="1"/>
</dbReference>
<dbReference type="InterPro" id="IPR028098">
    <property type="entry name" value="Glyco_trans_4-like_N"/>
</dbReference>
<dbReference type="Gene3D" id="3.40.50.2000">
    <property type="entry name" value="Glycogen Phosphorylase B"/>
    <property type="match status" value="2"/>
</dbReference>
<evidence type="ECO:0000259" key="3">
    <source>
        <dbReference type="Pfam" id="PF00534"/>
    </source>
</evidence>
<reference evidence="5 6" key="1">
    <citation type="journal article" date="2015" name="Genome Announc.">
        <title>Draft Genome of the Euendolithic (true boring) Cyanobacterium Mastigocoleus testarum strain BC008.</title>
        <authorList>
            <person name="Guida B.S."/>
            <person name="Garcia-Pichel F."/>
        </authorList>
    </citation>
    <scope>NUCLEOTIDE SEQUENCE [LARGE SCALE GENOMIC DNA]</scope>
    <source>
        <strain evidence="5 6">BC008</strain>
    </source>
</reference>
<dbReference type="AlphaFoldDB" id="A0A0V7ZFE8"/>
<evidence type="ECO:0000313" key="6">
    <source>
        <dbReference type="Proteomes" id="UP000053372"/>
    </source>
</evidence>
<dbReference type="PANTHER" id="PTHR12526:SF510">
    <property type="entry name" value="D-INOSITOL 3-PHOSPHATE GLYCOSYLTRANSFERASE"/>
    <property type="match status" value="1"/>
</dbReference>
<keyword evidence="2" id="KW-0808">Transferase</keyword>
<name>A0A0V7ZFE8_9CYAN</name>
<dbReference type="Pfam" id="PF13439">
    <property type="entry name" value="Glyco_transf_4"/>
    <property type="match status" value="1"/>
</dbReference>
<evidence type="ECO:0000259" key="4">
    <source>
        <dbReference type="Pfam" id="PF13439"/>
    </source>
</evidence>
<evidence type="ECO:0000256" key="2">
    <source>
        <dbReference type="ARBA" id="ARBA00022679"/>
    </source>
</evidence>
<dbReference type="GO" id="GO:0016757">
    <property type="term" value="F:glycosyltransferase activity"/>
    <property type="evidence" value="ECO:0007669"/>
    <property type="project" value="UniProtKB-KW"/>
</dbReference>
<accession>A0A0V7ZFE8</accession>
<sequence length="378" mass="42662">MVIPAKCLKVLHICQRDDPATGGAVRVAVEYVKHLGDYQIDAHCLFLYGSPGYFKSELGDYAHYLNIKNSKDFLKFRRLTKFLDEFQADVIHHHDGLLWCQLLTFSHPSMVKVAHAHLPAPNKIIFSKATLANWLQRWSTDTLICITEDTRQSQIEQGKYLPSQTQVIYNGVDTKRFYPPQTKNRLNARQEFGIPDNAILIGFVGRLHCAMKGTDDFLRVIALLPSNFYALVVGCGTDAEILKQLAQNLKIGDRVIFTGILENTVSAYQAMDVFCLTSHWEPFGLVVAEAMACRVPVIGFPCAGGVKELLTPLTGCILPTRDTAVMAQAIIEIFQYPEQWKQRQRNAQSQLREHHNWEKNASSLARIYKGLVKQKTNG</sequence>
<dbReference type="SUPFAM" id="SSF53756">
    <property type="entry name" value="UDP-Glycosyltransferase/glycogen phosphorylase"/>
    <property type="match status" value="1"/>
</dbReference>
<feature type="domain" description="Glycosyltransferase subfamily 4-like N-terminal" evidence="4">
    <location>
        <begin position="22"/>
        <end position="176"/>
    </location>
</feature>
<feature type="domain" description="Glycosyl transferase family 1" evidence="3">
    <location>
        <begin position="187"/>
        <end position="348"/>
    </location>
</feature>
<dbReference type="Pfam" id="PF00534">
    <property type="entry name" value="Glycos_transf_1"/>
    <property type="match status" value="1"/>
</dbReference>
<evidence type="ECO:0000256" key="1">
    <source>
        <dbReference type="ARBA" id="ARBA00022676"/>
    </source>
</evidence>
<dbReference type="EMBL" id="LMTZ01000140">
    <property type="protein sequence ID" value="KST63322.1"/>
    <property type="molecule type" value="Genomic_DNA"/>
</dbReference>
<dbReference type="InterPro" id="IPR001296">
    <property type="entry name" value="Glyco_trans_1"/>
</dbReference>
<proteinExistence type="predicted"/>
<comment type="caution">
    <text evidence="5">The sequence shown here is derived from an EMBL/GenBank/DDBJ whole genome shotgun (WGS) entry which is preliminary data.</text>
</comment>